<sequence>MKAKSPSPLPLLLLFLILSLLPSSSLSDDSAAMQDIAKSLIVPQWKLANGNPCSWPGVSCQGGSVVEINLKNKGVSGELSPSISKLSFLKSLQLQKNQIKGDLSSLANLASLESLSIDDNAFTTMPADFFSGLTSLQTVILDKNPFIPWSIPDDVSKCVNLVVFSASDAAVTGNIPDFFGKMPKLQTVTLSYNTMKGELPASFKGSNIQSLVLNNQQTGSQFTGRIDVIASMTQLSVVWLQSNGFTGPIPDLSELASLMDFRVRDNSLTGVVPPSLTSSATLKNVTLSNNKLQGPMPKFADGVAVDIDKGNQFCSKNPAEQCDPRVTTLLEVAEGFEYPMDLAESWQGNDPCKNWQGVTCAGQEIVVLNFANRHYNGTISSAIGNFASLQKLILSNNSLSGRIPDSLTKLQKLTLVDVTNNDLSGKVPEFQQDVEVRKEGNRNIGKEVDSSGGDSGSNGSSSKFQAGTISGIVIGVLVGIGCLVAVLACYIRSRKHKEFGWVSTQTPANEPELVKIGVIGTNLNDGSWNGRYTQSSTGNTTDSQGMYMSINAIRSATNNFSEDSIIGRGGFGVVYKGQLNETMIAVKRNKVGLMGKKGNEEFRAEIDVLQKVRHRHLVALLGFCDVGDEQLLVYEYMPGGTLEQHLFECSDNGFSPLTWKQRLTIALDVARGVEYLHSLAQESFIHRDLKPSNILLDNDKRAKVSDFGLVKLALDKQKSMMTRLAGTFGYLAPEYAITGKVTTKIDVYAFGVILMELITGERVLDDTRPDEDTNLVYVFRRNILDKENFLMSSPDPNLRLDEEDLISLWEVAEVARYCTAREPSQRPDMSHAVNKLAPLVEKWKPTACDDDDDNDGDVGMSLRGRLEGWQNGESRFTEWYNKSLSINYD</sequence>
<dbReference type="InterPro" id="IPR000719">
    <property type="entry name" value="Prot_kinase_dom"/>
</dbReference>
<keyword evidence="12 18" id="KW-0067">ATP-binding</keyword>
<evidence type="ECO:0000256" key="7">
    <source>
        <dbReference type="ARBA" id="ARBA00022692"/>
    </source>
</evidence>
<dbReference type="FunFam" id="3.80.10.10:FF:000129">
    <property type="entry name" value="Leucine-rich repeat receptor-like kinase"/>
    <property type="match status" value="1"/>
</dbReference>
<keyword evidence="11" id="KW-0418">Kinase</keyword>
<dbReference type="Proteomes" id="UP000504607">
    <property type="component" value="Chromosome 3"/>
</dbReference>
<protein>
    <submittedName>
        <fullName evidence="24">Receptor-like kinase TMK4</fullName>
    </submittedName>
</protein>
<dbReference type="CDD" id="cd14066">
    <property type="entry name" value="STKc_IRAK"/>
    <property type="match status" value="1"/>
</dbReference>
<evidence type="ECO:0000256" key="11">
    <source>
        <dbReference type="ARBA" id="ARBA00022777"/>
    </source>
</evidence>
<evidence type="ECO:0000256" key="20">
    <source>
        <dbReference type="SAM" id="Phobius"/>
    </source>
</evidence>
<dbReference type="GO" id="GO:0005524">
    <property type="term" value="F:ATP binding"/>
    <property type="evidence" value="ECO:0007669"/>
    <property type="project" value="UniProtKB-UniRule"/>
</dbReference>
<evidence type="ECO:0000256" key="8">
    <source>
        <dbReference type="ARBA" id="ARBA00022729"/>
    </source>
</evidence>
<keyword evidence="3" id="KW-1003">Cell membrane</keyword>
<evidence type="ECO:0000256" key="6">
    <source>
        <dbReference type="ARBA" id="ARBA00022679"/>
    </source>
</evidence>
<dbReference type="InterPro" id="IPR001611">
    <property type="entry name" value="Leu-rich_rpt"/>
</dbReference>
<evidence type="ECO:0000256" key="12">
    <source>
        <dbReference type="ARBA" id="ARBA00022840"/>
    </source>
</evidence>
<feature type="domain" description="Protein kinase" evidence="22">
    <location>
        <begin position="560"/>
        <end position="840"/>
    </location>
</feature>
<evidence type="ECO:0000256" key="15">
    <source>
        <dbReference type="ARBA" id="ARBA00023157"/>
    </source>
</evidence>
<gene>
    <name evidence="24" type="primary">LOC105042100</name>
</gene>
<dbReference type="PANTHER" id="PTHR47986:SF34">
    <property type="entry name" value="RECEPTOR-LIKE KINASE TMK2"/>
    <property type="match status" value="1"/>
</dbReference>
<dbReference type="KEGG" id="egu:105042100"/>
<dbReference type="PROSITE" id="PS00107">
    <property type="entry name" value="PROTEIN_KINASE_ATP"/>
    <property type="match status" value="1"/>
</dbReference>
<comment type="subcellular location">
    <subcellularLocation>
        <location evidence="1">Cell membrane</location>
        <topology evidence="1">Single-pass membrane protein</topology>
    </subcellularLocation>
</comment>
<keyword evidence="15" id="KW-1015">Disulfide bond</keyword>
<dbReference type="SMART" id="SM00220">
    <property type="entry name" value="S_TKc"/>
    <property type="match status" value="1"/>
</dbReference>
<dbReference type="FunFam" id="1.10.510.10:FF:000468">
    <property type="entry name" value="PTI1-like tyrosine-protein kinase 3"/>
    <property type="match status" value="1"/>
</dbReference>
<accession>A0A6I9R448</accession>
<keyword evidence="7 20" id="KW-0812">Transmembrane</keyword>
<proteinExistence type="inferred from homology"/>
<dbReference type="PROSITE" id="PS00108">
    <property type="entry name" value="PROTEIN_KINASE_ST"/>
    <property type="match status" value="1"/>
</dbReference>
<evidence type="ECO:0000256" key="17">
    <source>
        <dbReference type="ARBA" id="ARBA00023180"/>
    </source>
</evidence>
<organism evidence="23 24">
    <name type="scientific">Elaeis guineensis var. tenera</name>
    <name type="common">Oil palm</name>
    <dbReference type="NCBI Taxonomy" id="51953"/>
    <lineage>
        <taxon>Eukaryota</taxon>
        <taxon>Viridiplantae</taxon>
        <taxon>Streptophyta</taxon>
        <taxon>Embryophyta</taxon>
        <taxon>Tracheophyta</taxon>
        <taxon>Spermatophyta</taxon>
        <taxon>Magnoliopsida</taxon>
        <taxon>Liliopsida</taxon>
        <taxon>Arecaceae</taxon>
        <taxon>Arecoideae</taxon>
        <taxon>Cocoseae</taxon>
        <taxon>Elaeidinae</taxon>
        <taxon>Elaeis</taxon>
    </lineage>
</organism>
<evidence type="ECO:0000256" key="2">
    <source>
        <dbReference type="ARBA" id="ARBA00008684"/>
    </source>
</evidence>
<evidence type="ECO:0000256" key="16">
    <source>
        <dbReference type="ARBA" id="ARBA00023170"/>
    </source>
</evidence>
<dbReference type="GeneID" id="105042100"/>
<dbReference type="PROSITE" id="PS50011">
    <property type="entry name" value="PROTEIN_KINASE_DOM"/>
    <property type="match status" value="1"/>
</dbReference>
<evidence type="ECO:0000313" key="24">
    <source>
        <dbReference type="RefSeq" id="XP_010917500.1"/>
    </source>
</evidence>
<evidence type="ECO:0000256" key="18">
    <source>
        <dbReference type="PROSITE-ProRule" id="PRU10141"/>
    </source>
</evidence>
<evidence type="ECO:0000256" key="9">
    <source>
        <dbReference type="ARBA" id="ARBA00022737"/>
    </source>
</evidence>
<feature type="chain" id="PRO_5026764249" evidence="21">
    <location>
        <begin position="28"/>
        <end position="889"/>
    </location>
</feature>
<dbReference type="Gene3D" id="1.10.510.10">
    <property type="entry name" value="Transferase(Phosphotransferase) domain 1"/>
    <property type="match status" value="1"/>
</dbReference>
<evidence type="ECO:0000256" key="1">
    <source>
        <dbReference type="ARBA" id="ARBA00004162"/>
    </source>
</evidence>
<dbReference type="InterPro" id="IPR052422">
    <property type="entry name" value="Auxin_Ser/Thr_Kinase"/>
</dbReference>
<dbReference type="FunFam" id="3.30.200.20:FF:000039">
    <property type="entry name" value="receptor-like protein kinase FERONIA"/>
    <property type="match status" value="1"/>
</dbReference>
<dbReference type="FunFam" id="3.80.10.10:FF:000190">
    <property type="entry name" value="Receptor-like kinase TMK4"/>
    <property type="match status" value="1"/>
</dbReference>
<feature type="binding site" evidence="18">
    <location>
        <position position="587"/>
    </location>
    <ligand>
        <name>ATP</name>
        <dbReference type="ChEBI" id="CHEBI:30616"/>
    </ligand>
</feature>
<evidence type="ECO:0000256" key="5">
    <source>
        <dbReference type="ARBA" id="ARBA00022614"/>
    </source>
</evidence>
<keyword evidence="5" id="KW-0433">Leucine-rich repeat</keyword>
<dbReference type="InterPro" id="IPR032675">
    <property type="entry name" value="LRR_dom_sf"/>
</dbReference>
<keyword evidence="14 20" id="KW-0472">Membrane</keyword>
<dbReference type="InterPro" id="IPR008271">
    <property type="entry name" value="Ser/Thr_kinase_AS"/>
</dbReference>
<evidence type="ECO:0000313" key="23">
    <source>
        <dbReference type="Proteomes" id="UP000504607"/>
    </source>
</evidence>
<evidence type="ECO:0000256" key="14">
    <source>
        <dbReference type="ARBA" id="ARBA00023136"/>
    </source>
</evidence>
<dbReference type="Pfam" id="PF08263">
    <property type="entry name" value="LRRNT_2"/>
    <property type="match status" value="2"/>
</dbReference>
<dbReference type="InterPro" id="IPR011009">
    <property type="entry name" value="Kinase-like_dom_sf"/>
</dbReference>
<dbReference type="InterPro" id="IPR017441">
    <property type="entry name" value="Protein_kinase_ATP_BS"/>
</dbReference>
<feature type="compositionally biased region" description="Basic and acidic residues" evidence="19">
    <location>
        <begin position="434"/>
        <end position="449"/>
    </location>
</feature>
<dbReference type="AlphaFoldDB" id="A0A6I9R448"/>
<keyword evidence="17" id="KW-0325">Glycoprotein</keyword>
<dbReference type="FunCoup" id="A0A6I9R448">
    <property type="interactions" value="193"/>
</dbReference>
<dbReference type="InParanoid" id="A0A6I9R448"/>
<evidence type="ECO:0000256" key="4">
    <source>
        <dbReference type="ARBA" id="ARBA00022527"/>
    </source>
</evidence>
<evidence type="ECO:0000259" key="22">
    <source>
        <dbReference type="PROSITE" id="PS50011"/>
    </source>
</evidence>
<feature type="signal peptide" evidence="21">
    <location>
        <begin position="1"/>
        <end position="27"/>
    </location>
</feature>
<reference evidence="24" key="1">
    <citation type="submission" date="2025-08" db="UniProtKB">
        <authorList>
            <consortium name="RefSeq"/>
        </authorList>
    </citation>
    <scope>IDENTIFICATION</scope>
</reference>
<keyword evidence="10 18" id="KW-0547">Nucleotide-binding</keyword>
<keyword evidence="16" id="KW-0675">Receptor</keyword>
<keyword evidence="4" id="KW-0723">Serine/threonine-protein kinase</keyword>
<dbReference type="GO" id="GO:0004674">
    <property type="term" value="F:protein serine/threonine kinase activity"/>
    <property type="evidence" value="ECO:0007669"/>
    <property type="project" value="UniProtKB-KW"/>
</dbReference>
<evidence type="ECO:0000256" key="3">
    <source>
        <dbReference type="ARBA" id="ARBA00022475"/>
    </source>
</evidence>
<keyword evidence="9" id="KW-0677">Repeat</keyword>
<dbReference type="PANTHER" id="PTHR47986">
    <property type="entry name" value="OSJNBA0070M12.3 PROTEIN"/>
    <property type="match status" value="1"/>
</dbReference>
<dbReference type="RefSeq" id="XP_010917500.1">
    <property type="nucleotide sequence ID" value="XM_010919198.3"/>
</dbReference>
<keyword evidence="8 21" id="KW-0732">Signal</keyword>
<dbReference type="Pfam" id="PF00560">
    <property type="entry name" value="LRR_1"/>
    <property type="match status" value="1"/>
</dbReference>
<evidence type="ECO:0000256" key="13">
    <source>
        <dbReference type="ARBA" id="ARBA00022989"/>
    </source>
</evidence>
<dbReference type="Gene3D" id="3.30.200.20">
    <property type="entry name" value="Phosphorylase Kinase, domain 1"/>
    <property type="match status" value="1"/>
</dbReference>
<dbReference type="GO" id="GO:0005886">
    <property type="term" value="C:plasma membrane"/>
    <property type="evidence" value="ECO:0007669"/>
    <property type="project" value="UniProtKB-SubCell"/>
</dbReference>
<dbReference type="InterPro" id="IPR013210">
    <property type="entry name" value="LRR_N_plant-typ"/>
</dbReference>
<comment type="similarity">
    <text evidence="2">Belongs to the protein kinase superfamily. Ser/Thr protein kinase family.</text>
</comment>
<dbReference type="Pfam" id="PF00069">
    <property type="entry name" value="Pkinase"/>
    <property type="match status" value="1"/>
</dbReference>
<dbReference type="OrthoDB" id="978612at2759"/>
<keyword evidence="13 20" id="KW-1133">Transmembrane helix</keyword>
<evidence type="ECO:0000256" key="21">
    <source>
        <dbReference type="SAM" id="SignalP"/>
    </source>
</evidence>
<keyword evidence="6" id="KW-0808">Transferase</keyword>
<dbReference type="InterPro" id="IPR003591">
    <property type="entry name" value="Leu-rich_rpt_typical-subtyp"/>
</dbReference>
<dbReference type="SMART" id="SM00369">
    <property type="entry name" value="LRR_TYP"/>
    <property type="match status" value="3"/>
</dbReference>
<feature type="transmembrane region" description="Helical" evidence="20">
    <location>
        <begin position="469"/>
        <end position="491"/>
    </location>
</feature>
<dbReference type="SUPFAM" id="SSF52058">
    <property type="entry name" value="L domain-like"/>
    <property type="match status" value="1"/>
</dbReference>
<evidence type="ECO:0000256" key="19">
    <source>
        <dbReference type="SAM" id="MobiDB-lite"/>
    </source>
</evidence>
<feature type="region of interest" description="Disordered" evidence="19">
    <location>
        <begin position="431"/>
        <end position="460"/>
    </location>
</feature>
<name>A0A6I9R448_ELAGV</name>
<dbReference type="SUPFAM" id="SSF56112">
    <property type="entry name" value="Protein kinase-like (PK-like)"/>
    <property type="match status" value="1"/>
</dbReference>
<keyword evidence="23" id="KW-1185">Reference proteome</keyword>
<evidence type="ECO:0000256" key="10">
    <source>
        <dbReference type="ARBA" id="ARBA00022741"/>
    </source>
</evidence>
<dbReference type="Gene3D" id="3.80.10.10">
    <property type="entry name" value="Ribonuclease Inhibitor"/>
    <property type="match status" value="2"/>
</dbReference>